<feature type="compositionally biased region" description="Low complexity" evidence="9">
    <location>
        <begin position="98"/>
        <end position="111"/>
    </location>
</feature>
<evidence type="ECO:0000313" key="12">
    <source>
        <dbReference type="EMBL" id="ABF97758.1"/>
    </source>
</evidence>
<keyword evidence="2" id="KW-0808">Transferase</keyword>
<organism evidence="12">
    <name type="scientific">Oryza sativa subsp. japonica</name>
    <name type="common">Rice</name>
    <dbReference type="NCBI Taxonomy" id="39947"/>
    <lineage>
        <taxon>Eukaryota</taxon>
        <taxon>Viridiplantae</taxon>
        <taxon>Streptophyta</taxon>
        <taxon>Embryophyta</taxon>
        <taxon>Tracheophyta</taxon>
        <taxon>Spermatophyta</taxon>
        <taxon>Magnoliopsida</taxon>
        <taxon>Liliopsida</taxon>
        <taxon>Poales</taxon>
        <taxon>Poaceae</taxon>
        <taxon>BOP clade</taxon>
        <taxon>Oryzoideae</taxon>
        <taxon>Oryzeae</taxon>
        <taxon>Oryzinae</taxon>
        <taxon>Oryza</taxon>
        <taxon>Oryza sativa</taxon>
    </lineage>
</organism>
<evidence type="ECO:0000256" key="1">
    <source>
        <dbReference type="ARBA" id="ARBA00012493"/>
    </source>
</evidence>
<keyword evidence="8" id="KW-0862">Zinc</keyword>
<keyword evidence="8" id="KW-0479">Metal-binding</keyword>
<keyword evidence="4" id="KW-0540">Nuclease</keyword>
<dbReference type="GO" id="GO:0004519">
    <property type="term" value="F:endonuclease activity"/>
    <property type="evidence" value="ECO:0007669"/>
    <property type="project" value="UniProtKB-KW"/>
</dbReference>
<dbReference type="GO" id="GO:0016787">
    <property type="term" value="F:hydrolase activity"/>
    <property type="evidence" value="ECO:0007669"/>
    <property type="project" value="UniProtKB-KW"/>
</dbReference>
<evidence type="ECO:0000256" key="9">
    <source>
        <dbReference type="SAM" id="MobiDB-lite"/>
    </source>
</evidence>
<dbReference type="PROSITE" id="PS50994">
    <property type="entry name" value="INTEGRASE"/>
    <property type="match status" value="1"/>
</dbReference>
<reference evidence="12" key="2">
    <citation type="submission" date="2006-06" db="EMBL/GenBank/DDBJ databases">
        <authorList>
            <person name="Buell R."/>
            <person name="Wing R.A."/>
            <person name="McCombie W.A."/>
            <person name="Ouyang S."/>
        </authorList>
    </citation>
    <scope>NUCLEOTIDE SEQUENCE</scope>
</reference>
<accession>Q10GE4</accession>
<dbReference type="InterPro" id="IPR001584">
    <property type="entry name" value="Integrase_cat-core"/>
</dbReference>
<dbReference type="InterPro" id="IPR001878">
    <property type="entry name" value="Znf_CCHC"/>
</dbReference>
<dbReference type="CDD" id="cd09274">
    <property type="entry name" value="RNase_HI_RT_Ty3"/>
    <property type="match status" value="1"/>
</dbReference>
<evidence type="ECO:0000256" key="3">
    <source>
        <dbReference type="ARBA" id="ARBA00022695"/>
    </source>
</evidence>
<evidence type="ECO:0000256" key="7">
    <source>
        <dbReference type="ARBA" id="ARBA00022918"/>
    </source>
</evidence>
<feature type="domain" description="CCHC-type" evidence="10">
    <location>
        <begin position="124"/>
        <end position="137"/>
    </location>
</feature>
<dbReference type="InterPro" id="IPR021109">
    <property type="entry name" value="Peptidase_aspartic_dom_sf"/>
</dbReference>
<keyword evidence="6" id="KW-0378">Hydrolase</keyword>
<dbReference type="InterPro" id="IPR050951">
    <property type="entry name" value="Retrovirus_Pol_polyprotein"/>
</dbReference>
<dbReference type="InterPro" id="IPR016197">
    <property type="entry name" value="Chromo-like_dom_sf"/>
</dbReference>
<dbReference type="Gene3D" id="3.30.420.10">
    <property type="entry name" value="Ribonuclease H-like superfamily/Ribonuclease H"/>
    <property type="match status" value="1"/>
</dbReference>
<evidence type="ECO:0000259" key="10">
    <source>
        <dbReference type="PROSITE" id="PS50158"/>
    </source>
</evidence>
<evidence type="ECO:0000256" key="4">
    <source>
        <dbReference type="ARBA" id="ARBA00022722"/>
    </source>
</evidence>
<dbReference type="GO" id="GO:0015074">
    <property type="term" value="P:DNA integration"/>
    <property type="evidence" value="ECO:0007669"/>
    <property type="project" value="InterPro"/>
</dbReference>
<reference evidence="12" key="1">
    <citation type="journal article" date="2005" name="Genome Res.">
        <title>Sequence, annotation, and analysis of synteny between rice chromosome 3 and diverged grass species.</title>
        <authorList>
            <consortium name="Rice Chromosome 3 Sequencing Consortium"/>
            <person name="Buell C.R."/>
            <person name="Yuan Q."/>
            <person name="Ouyang S."/>
            <person name="Liu J."/>
            <person name="Zhu W."/>
            <person name="Wang A."/>
            <person name="Maiti R."/>
            <person name="Haas B."/>
            <person name="Wortman J."/>
            <person name="Pertea M."/>
            <person name="Jones K.M."/>
            <person name="Kim M."/>
            <person name="Overton L."/>
            <person name="Tsitrin T."/>
            <person name="Fadrosh D."/>
            <person name="Bera J."/>
            <person name="Weaver B."/>
            <person name="Jin S."/>
            <person name="Johri S."/>
            <person name="Reardon M."/>
            <person name="Webb K."/>
            <person name="Hill J."/>
            <person name="Moffat K."/>
            <person name="Tallon L."/>
            <person name="Van Aken S."/>
            <person name="Lewis M."/>
            <person name="Utterback T."/>
            <person name="Feldblyum T."/>
            <person name="Zismann V."/>
            <person name="Iobst S."/>
            <person name="Hsiao J."/>
            <person name="de Vazeille A.R."/>
            <person name="Salzberg S.L."/>
            <person name="White O."/>
            <person name="Fraser C."/>
            <person name="Yu Y."/>
            <person name="Kim H."/>
            <person name="Rambo T."/>
            <person name="Currie J."/>
            <person name="Collura K."/>
            <person name="Kernodle-Thompson S."/>
            <person name="Wei F."/>
            <person name="Kudrna K."/>
            <person name="Ammiraju J.S."/>
            <person name="Luo M."/>
            <person name="Goicoechea J.L."/>
            <person name="Wing R.A."/>
            <person name="Henry D."/>
            <person name="Oates R."/>
            <person name="Palmer M."/>
            <person name="Pries G."/>
            <person name="Saski C."/>
            <person name="Simmons J."/>
            <person name="Soderlund C."/>
            <person name="Nelson W."/>
            <person name="de la Bastide M."/>
            <person name="Spiegel L."/>
            <person name="Nascimento L."/>
            <person name="Huang E."/>
            <person name="Preston R."/>
            <person name="Zutavern T."/>
            <person name="Palmer L."/>
            <person name="O'Shaughnessy A."/>
            <person name="Dike S."/>
            <person name="McCombie W.R."/>
            <person name="Minx P."/>
            <person name="Cordum H."/>
            <person name="Wilson R."/>
            <person name="Jin W."/>
            <person name="Lee H.R."/>
            <person name="Jiang J."/>
            <person name="Jackson S."/>
        </authorList>
    </citation>
    <scope>NUCLEOTIDE SEQUENCE [LARGE SCALE GENOMIC DNA]</scope>
</reference>
<dbReference type="FunFam" id="3.30.420.10:FF:000032">
    <property type="entry name" value="Retrovirus-related Pol polyprotein from transposon 297-like Protein"/>
    <property type="match status" value="1"/>
</dbReference>
<feature type="domain" description="Integrase catalytic" evidence="11">
    <location>
        <begin position="717"/>
        <end position="884"/>
    </location>
</feature>
<dbReference type="InterPro" id="IPR043128">
    <property type="entry name" value="Rev_trsase/Diguanyl_cyclase"/>
</dbReference>
<dbReference type="SUPFAM" id="SSF53098">
    <property type="entry name" value="Ribonuclease H-like"/>
    <property type="match status" value="1"/>
</dbReference>
<dbReference type="Gene3D" id="2.40.70.10">
    <property type="entry name" value="Acid Proteases"/>
    <property type="match status" value="1"/>
</dbReference>
<dbReference type="GO" id="GO:0003676">
    <property type="term" value="F:nucleic acid binding"/>
    <property type="evidence" value="ECO:0007669"/>
    <property type="project" value="InterPro"/>
</dbReference>
<dbReference type="CDD" id="cd00303">
    <property type="entry name" value="retropepsin_like"/>
    <property type="match status" value="1"/>
</dbReference>
<gene>
    <name evidence="12" type="ordered locus">LOC_Os03g43250</name>
</gene>
<proteinExistence type="predicted"/>
<evidence type="ECO:0000256" key="8">
    <source>
        <dbReference type="PROSITE-ProRule" id="PRU00047"/>
    </source>
</evidence>
<dbReference type="InterPro" id="IPR012337">
    <property type="entry name" value="RNaseH-like_sf"/>
</dbReference>
<dbReference type="GO" id="GO:0003964">
    <property type="term" value="F:RNA-directed DNA polymerase activity"/>
    <property type="evidence" value="ECO:0007669"/>
    <property type="project" value="UniProtKB-KW"/>
</dbReference>
<dbReference type="SUPFAM" id="SSF57756">
    <property type="entry name" value="Retrovirus zinc finger-like domains"/>
    <property type="match status" value="1"/>
</dbReference>
<evidence type="ECO:0000259" key="11">
    <source>
        <dbReference type="PROSITE" id="PS50994"/>
    </source>
</evidence>
<dbReference type="InterPro" id="IPR043502">
    <property type="entry name" value="DNA/RNA_pol_sf"/>
</dbReference>
<evidence type="ECO:0000256" key="6">
    <source>
        <dbReference type="ARBA" id="ARBA00022801"/>
    </source>
</evidence>
<dbReference type="GO" id="GO:0008270">
    <property type="term" value="F:zinc ion binding"/>
    <property type="evidence" value="ECO:0007669"/>
    <property type="project" value="UniProtKB-KW"/>
</dbReference>
<dbReference type="Pfam" id="PF08284">
    <property type="entry name" value="RVP_2"/>
    <property type="match status" value="1"/>
</dbReference>
<dbReference type="Pfam" id="PF24626">
    <property type="entry name" value="SH3_Tf2-1"/>
    <property type="match status" value="1"/>
</dbReference>
<dbReference type="EC" id="2.7.7.49" evidence="1"/>
<protein>
    <recommendedName>
        <fullName evidence="1">RNA-directed DNA polymerase</fullName>
        <ecNumber evidence="1">2.7.7.49</ecNumber>
    </recommendedName>
</protein>
<keyword evidence="7" id="KW-0695">RNA-directed DNA polymerase</keyword>
<keyword evidence="3" id="KW-0548">Nucleotidyltransferase</keyword>
<name>Q10GE4_ORYSJ</name>
<dbReference type="PANTHER" id="PTHR37984">
    <property type="entry name" value="PROTEIN CBG26694"/>
    <property type="match status" value="1"/>
</dbReference>
<dbReference type="EMBL" id="DP000009">
    <property type="protein sequence ID" value="ABF97758.1"/>
    <property type="molecule type" value="Genomic_DNA"/>
</dbReference>
<dbReference type="SUPFAM" id="SSF54160">
    <property type="entry name" value="Chromo domain-like"/>
    <property type="match status" value="1"/>
</dbReference>
<dbReference type="Pfam" id="PF17917">
    <property type="entry name" value="RT_RNaseH"/>
    <property type="match status" value="1"/>
</dbReference>
<sequence>MASKLKSMEMEISKGFLVHFIMSSLPQEFSPFTINYNAMKIKWGIDELIAMYVQEEERLKAERVDHANLFKHSKKKKYKKFKKEYLKPKPSQFKEKGQSSNQSQQNKSGGNPYTEEKGKEKDGCYFCGKSGHRQKDCIGFMRWLSKKDTDVISFVDESLNIDYATNSWWIDSGATIHVANSLQGFAMRRTLRRGERRIRVANGERISTHGDCQRGPLGCKRACPGEGGTLQYYSPAVPIEIQGIPFPSDLILLDTKNLDVILGMNWLAQFQGVVDCARRTVTLYRGLEQPVVFFAPPTSVGSSELHQIGLSETPIVREFRDVFPEELPGMPPKREIEFRIDLAPGTTPLYKRPYRMAANELAEVKKQLEELKEKGGRPSAASPSGVGKVAGTPTVCKLSKCEFWLSEVKFLGHVISTKGVAVDPETVTAVTDWKQPKIVTQVRSFLGLAGYYRRFIENFSKIARPMTQLLKKEEKFVWSPQCEKAFQTLHEKLVSSPVLILPDTRKDYLVYCDASRQGLGCVLMQEGHVVAYASRQLRPHEGNYPTHDLELAAVVHALKIWRHYLIGNRCEIYTDHKSLKYIFTQSDLNLRQRRWLELIKDYDVGIRYHPGKANVVADALSRKSRCNTLGVRGIPPELHQQMEALNLSIVGRGFLAMLEAKPTLLDQIREAQKNDPDMHGILKNMKQGKAAGFTEDEHGTLWNGNRRVKAEHQRPARLLQPLQVPEWKWDEIGMDFITGLPKTQGGHDSIWVVVDRLTKVARFIPVKTTYGGNKLAELYFARIVSLHGVPKKIVSDRGSQFTSHFWKKLQEELGTRLNFSTAYHPQTDGQTERLNQILEDMLRACVLDFEKTWDKSLPYAEFSYNNSYQASIQMAPYEALYGRKCRTPLLWDQVGESQVFGTDILREAEAKVRTIWDNLKVAQSRQKSYADNRRRNLEFAVDDFVYLRVTPLRGVDRFQTKGKLAPRFVGPFRIIARRGEVAYQLELPASLGNVHDVFHVSQLKKCLRVPSEQADSEQIEVREDLTYVERLVKILDTMERRTRNRVIRFCKVQWSNNAEEEATWERESELKAAHPDLFASSSESRGRDSV</sequence>
<evidence type="ECO:0000256" key="2">
    <source>
        <dbReference type="ARBA" id="ARBA00022679"/>
    </source>
</evidence>
<keyword evidence="5" id="KW-0255">Endonuclease</keyword>
<dbReference type="InterPro" id="IPR056924">
    <property type="entry name" value="SH3_Tf2-1"/>
</dbReference>
<dbReference type="Gene3D" id="3.30.70.270">
    <property type="match status" value="1"/>
</dbReference>
<dbReference type="InterPro" id="IPR036875">
    <property type="entry name" value="Znf_CCHC_sf"/>
</dbReference>
<dbReference type="FunFam" id="3.10.20.370:FF:000001">
    <property type="entry name" value="Retrovirus-related Pol polyprotein from transposon 17.6-like protein"/>
    <property type="match status" value="1"/>
</dbReference>
<dbReference type="FunFam" id="3.30.70.270:FF:000020">
    <property type="entry name" value="Transposon Tf2-6 polyprotein-like Protein"/>
    <property type="match status" value="1"/>
</dbReference>
<dbReference type="InterPro" id="IPR041373">
    <property type="entry name" value="RT_RNaseH"/>
</dbReference>
<keyword evidence="8" id="KW-0863">Zinc-finger</keyword>
<dbReference type="InterPro" id="IPR036397">
    <property type="entry name" value="RNaseH_sf"/>
</dbReference>
<dbReference type="Gene3D" id="3.10.10.10">
    <property type="entry name" value="HIV Type 1 Reverse Transcriptase, subunit A, domain 1"/>
    <property type="match status" value="1"/>
</dbReference>
<dbReference type="PROSITE" id="PS50158">
    <property type="entry name" value="ZF_CCHC"/>
    <property type="match status" value="1"/>
</dbReference>
<feature type="region of interest" description="Disordered" evidence="9">
    <location>
        <begin position="91"/>
        <end position="119"/>
    </location>
</feature>
<dbReference type="PANTHER" id="PTHR37984:SF5">
    <property type="entry name" value="PROTEIN NYNRIN-LIKE"/>
    <property type="match status" value="1"/>
</dbReference>
<dbReference type="SUPFAM" id="SSF56672">
    <property type="entry name" value="DNA/RNA polymerases"/>
    <property type="match status" value="2"/>
</dbReference>
<evidence type="ECO:0000256" key="5">
    <source>
        <dbReference type="ARBA" id="ARBA00022759"/>
    </source>
</evidence>
<dbReference type="AlphaFoldDB" id="Q10GE4"/>